<dbReference type="PROSITE" id="PS00211">
    <property type="entry name" value="ABC_TRANSPORTER_1"/>
    <property type="match status" value="1"/>
</dbReference>
<dbReference type="Proteomes" id="UP000015381">
    <property type="component" value="Chromosome I"/>
</dbReference>
<keyword evidence="6" id="KW-0067">ATP-binding</keyword>
<dbReference type="InterPro" id="IPR017871">
    <property type="entry name" value="ABC_transporter-like_CS"/>
</dbReference>
<dbReference type="GO" id="GO:0016887">
    <property type="term" value="F:ATP hydrolysis activity"/>
    <property type="evidence" value="ECO:0007669"/>
    <property type="project" value="InterPro"/>
</dbReference>
<dbReference type="FunFam" id="3.40.50.300:FF:000221">
    <property type="entry name" value="Multidrug ABC transporter ATP-binding protein"/>
    <property type="match status" value="1"/>
</dbReference>
<evidence type="ECO:0000256" key="4">
    <source>
        <dbReference type="ARBA" id="ARBA00022692"/>
    </source>
</evidence>
<dbReference type="GO" id="GO:0005886">
    <property type="term" value="C:plasma membrane"/>
    <property type="evidence" value="ECO:0007669"/>
    <property type="project" value="UniProtKB-SubCell"/>
</dbReference>
<feature type="domain" description="ABC transporter" evidence="9">
    <location>
        <begin position="7"/>
        <end position="217"/>
    </location>
</feature>
<evidence type="ECO:0000256" key="5">
    <source>
        <dbReference type="ARBA" id="ARBA00022741"/>
    </source>
</evidence>
<sequence>MCLGHTGAHNRVRERPDGHAGKTTFVKLLLRLYDVDEGAVTVDGHDVRDVTLSSLRDSIGYVGQENFLFDGTVAENIKYGAFDADREAVVEAAKRAQAHEFITNMPAGYDTEVGERGVKLSGGQRQRVAIARTLLQGPAITVFDEATSAVDTETELLIQQSIDDVAADRTTFVIAHRLSTVRDADTILVVEDGRIVERGTHDDLIDADGLYANLWRVQAGEIGALPAEFLEEASQRVAQQGLDTE</sequence>
<gene>
    <name evidence="10" type="ORF">HTIA_2570</name>
</gene>
<name>F7PG65_9EURY</name>
<organism evidence="10 11">
    <name type="scientific">Halorhabdus tiamatea SARL4B</name>
    <dbReference type="NCBI Taxonomy" id="1033806"/>
    <lineage>
        <taxon>Archaea</taxon>
        <taxon>Methanobacteriati</taxon>
        <taxon>Methanobacteriota</taxon>
        <taxon>Stenosarchaea group</taxon>
        <taxon>Halobacteria</taxon>
        <taxon>Halobacteriales</taxon>
        <taxon>Haloarculaceae</taxon>
        <taxon>Halorhabdus</taxon>
    </lineage>
</organism>
<dbReference type="PANTHER" id="PTHR24221:SF654">
    <property type="entry name" value="ATP-BINDING CASSETTE SUB-FAMILY B MEMBER 6"/>
    <property type="match status" value="1"/>
</dbReference>
<dbReference type="HOGENOM" id="CLU_000604_1_9_2"/>
<dbReference type="AlphaFoldDB" id="F7PG65"/>
<evidence type="ECO:0000256" key="3">
    <source>
        <dbReference type="ARBA" id="ARBA00022475"/>
    </source>
</evidence>
<evidence type="ECO:0000313" key="10">
    <source>
        <dbReference type="EMBL" id="CCQ34676.1"/>
    </source>
</evidence>
<dbReference type="PANTHER" id="PTHR24221">
    <property type="entry name" value="ATP-BINDING CASSETTE SUB-FAMILY B"/>
    <property type="match status" value="1"/>
</dbReference>
<dbReference type="EMBL" id="HF571520">
    <property type="protein sequence ID" value="CCQ34676.1"/>
    <property type="molecule type" value="Genomic_DNA"/>
</dbReference>
<dbReference type="GO" id="GO:0005524">
    <property type="term" value="F:ATP binding"/>
    <property type="evidence" value="ECO:0007669"/>
    <property type="project" value="UniProtKB-KW"/>
</dbReference>
<keyword evidence="4" id="KW-0812">Transmembrane</keyword>
<proteinExistence type="predicted"/>
<keyword evidence="3" id="KW-1003">Cell membrane</keyword>
<protein>
    <submittedName>
        <fullName evidence="10">ABC transporter-like protein</fullName>
    </submittedName>
</protein>
<dbReference type="SUPFAM" id="SSF52540">
    <property type="entry name" value="P-loop containing nucleoside triphosphate hydrolases"/>
    <property type="match status" value="1"/>
</dbReference>
<evidence type="ECO:0000259" key="9">
    <source>
        <dbReference type="PROSITE" id="PS50893"/>
    </source>
</evidence>
<keyword evidence="7" id="KW-1133">Transmembrane helix</keyword>
<dbReference type="PROSITE" id="PS50893">
    <property type="entry name" value="ABC_TRANSPORTER_2"/>
    <property type="match status" value="1"/>
</dbReference>
<reference evidence="10 11" key="1">
    <citation type="journal article" date="2014" name="Environ. Microbiol.">
        <title>Halorhabdus tiamatea: proteogenomics and glycosidase activity measurements identify the first cultivated euryarchaeon from a deep-sea anoxic brine lake as potential polysaccharide degrader.</title>
        <authorList>
            <person name="Werner J."/>
            <person name="Ferrer M."/>
            <person name="Michel G."/>
            <person name="Mann A.J."/>
            <person name="Huang S."/>
            <person name="Juarez S."/>
            <person name="Ciordia S."/>
            <person name="Albar J.P."/>
            <person name="Alcaide M."/>
            <person name="La Cono V."/>
            <person name="Yakimov M.M."/>
            <person name="Antunes A."/>
            <person name="Taborda M."/>
            <person name="Da Costa M.S."/>
            <person name="Amann R.I."/>
            <person name="Gloeckner F.O."/>
            <person name="Golyshina O.V."/>
            <person name="Golyshin P.N."/>
            <person name="Teeling H."/>
        </authorList>
    </citation>
    <scope>NUCLEOTIDE SEQUENCE [LARGE SCALE GENOMIC DNA]</scope>
    <source>
        <strain evidence="11">SARL4B</strain>
    </source>
</reference>
<keyword evidence="8" id="KW-0472">Membrane</keyword>
<dbReference type="KEGG" id="hti:HTIA_2570"/>
<comment type="subcellular location">
    <subcellularLocation>
        <location evidence="1">Cell membrane</location>
        <topology evidence="1">Multi-pass membrane protein</topology>
    </subcellularLocation>
</comment>
<keyword evidence="2" id="KW-0813">Transport</keyword>
<accession>F7PG65</accession>
<evidence type="ECO:0000256" key="2">
    <source>
        <dbReference type="ARBA" id="ARBA00022448"/>
    </source>
</evidence>
<dbReference type="InterPro" id="IPR027417">
    <property type="entry name" value="P-loop_NTPase"/>
</dbReference>
<dbReference type="Pfam" id="PF00005">
    <property type="entry name" value="ABC_tran"/>
    <property type="match status" value="1"/>
</dbReference>
<evidence type="ECO:0000313" key="11">
    <source>
        <dbReference type="Proteomes" id="UP000015381"/>
    </source>
</evidence>
<dbReference type="GO" id="GO:0042626">
    <property type="term" value="F:ATPase-coupled transmembrane transporter activity"/>
    <property type="evidence" value="ECO:0007669"/>
    <property type="project" value="TreeGrafter"/>
</dbReference>
<evidence type="ECO:0000256" key="1">
    <source>
        <dbReference type="ARBA" id="ARBA00004651"/>
    </source>
</evidence>
<dbReference type="Gene3D" id="3.40.50.300">
    <property type="entry name" value="P-loop containing nucleotide triphosphate hydrolases"/>
    <property type="match status" value="1"/>
</dbReference>
<dbReference type="InterPro" id="IPR003439">
    <property type="entry name" value="ABC_transporter-like_ATP-bd"/>
</dbReference>
<keyword evidence="11" id="KW-1185">Reference proteome</keyword>
<evidence type="ECO:0000256" key="7">
    <source>
        <dbReference type="ARBA" id="ARBA00022989"/>
    </source>
</evidence>
<keyword evidence="5" id="KW-0547">Nucleotide-binding</keyword>
<evidence type="ECO:0000256" key="8">
    <source>
        <dbReference type="ARBA" id="ARBA00023136"/>
    </source>
</evidence>
<evidence type="ECO:0000256" key="6">
    <source>
        <dbReference type="ARBA" id="ARBA00022840"/>
    </source>
</evidence>
<dbReference type="InterPro" id="IPR039421">
    <property type="entry name" value="Type_1_exporter"/>
</dbReference>